<feature type="compositionally biased region" description="Low complexity" evidence="1">
    <location>
        <begin position="14"/>
        <end position="32"/>
    </location>
</feature>
<dbReference type="Proteomes" id="UP001620460">
    <property type="component" value="Unassembled WGS sequence"/>
</dbReference>
<evidence type="ECO:0000313" key="2">
    <source>
        <dbReference type="EMBL" id="MFK2905153.1"/>
    </source>
</evidence>
<keyword evidence="3" id="KW-1185">Reference proteome</keyword>
<feature type="compositionally biased region" description="Basic and acidic residues" evidence="1">
    <location>
        <begin position="108"/>
        <end position="124"/>
    </location>
</feature>
<dbReference type="RefSeq" id="WP_404634386.1">
    <property type="nucleotide sequence ID" value="NZ_JADIKM010000004.1"/>
</dbReference>
<evidence type="ECO:0000256" key="1">
    <source>
        <dbReference type="SAM" id="MobiDB-lite"/>
    </source>
</evidence>
<reference evidence="2 3" key="1">
    <citation type="submission" date="2020-10" db="EMBL/GenBank/DDBJ databases">
        <title>Phylogeny of dyella-like bacteria.</title>
        <authorList>
            <person name="Fu J."/>
        </authorList>
    </citation>
    <scope>NUCLEOTIDE SEQUENCE [LARGE SCALE GENOMIC DNA]</scope>
    <source>
        <strain evidence="2 3">Gsoil3046</strain>
    </source>
</reference>
<sequence>MAHTDIPKGSSKKASPPVTAHATPVAPTSAKSGKGKRAARASHNADDAIRMATQPEGGVGGQSGTGQRQPHHRVDEAAGKQAAQAQTSEETQLPEPPAGPGYQSGGRGLDREQQVAERKQRESGVGKTMDQGPGLDPPPGAPLHRRH</sequence>
<accession>A0ABW8JWB8</accession>
<organism evidence="2 3">
    <name type="scientific">Dyella ginsengisoli</name>
    <dbReference type="NCBI Taxonomy" id="363848"/>
    <lineage>
        <taxon>Bacteria</taxon>
        <taxon>Pseudomonadati</taxon>
        <taxon>Pseudomonadota</taxon>
        <taxon>Gammaproteobacteria</taxon>
        <taxon>Lysobacterales</taxon>
        <taxon>Rhodanobacteraceae</taxon>
        <taxon>Dyella</taxon>
    </lineage>
</organism>
<dbReference type="EMBL" id="JADIKM010000004">
    <property type="protein sequence ID" value="MFK2905153.1"/>
    <property type="molecule type" value="Genomic_DNA"/>
</dbReference>
<comment type="caution">
    <text evidence="2">The sequence shown here is derived from an EMBL/GenBank/DDBJ whole genome shotgun (WGS) entry which is preliminary data.</text>
</comment>
<evidence type="ECO:0000313" key="3">
    <source>
        <dbReference type="Proteomes" id="UP001620460"/>
    </source>
</evidence>
<gene>
    <name evidence="2" type="ORF">ISP17_14410</name>
</gene>
<proteinExistence type="predicted"/>
<name>A0ABW8JWB8_9GAMM</name>
<protein>
    <submittedName>
        <fullName evidence="2">Uncharacterized protein</fullName>
    </submittedName>
</protein>
<feature type="region of interest" description="Disordered" evidence="1">
    <location>
        <begin position="1"/>
        <end position="147"/>
    </location>
</feature>